<evidence type="ECO:0000313" key="8">
    <source>
        <dbReference type="Proteomes" id="UP000095131"/>
    </source>
</evidence>
<feature type="signal peptide" evidence="5">
    <location>
        <begin position="1"/>
        <end position="22"/>
    </location>
</feature>
<dbReference type="RefSeq" id="WP_009387918.1">
    <property type="nucleotide sequence ID" value="NZ_MDCJ01000002.1"/>
</dbReference>
<gene>
    <name evidence="7" type="ORF">VSF3289_00703</name>
</gene>
<sequence length="212" mass="23624">MQRAMLCTIMTLLCSPISLAVAAEGQEIIRYCAKPDLNEQQDIRFGPAKEVLLVQGPFMQLERGSDYQLTEQMIIQELLKAGIDPDCAEYLMSKSNIESYNSGELVARVYFAFDKSMLTQESKYVLDTIVKKMGASEQDLILEGHTDNVGSHEYNFALGMRRADSVNDYLIAKQMKKESLATVSKGEVVPIKTNSTAEGRKANRRVDIVAGK</sequence>
<feature type="domain" description="OmpA-like" evidence="6">
    <location>
        <begin position="98"/>
        <end position="212"/>
    </location>
</feature>
<dbReference type="Pfam" id="PF00691">
    <property type="entry name" value="OmpA"/>
    <property type="match status" value="1"/>
</dbReference>
<dbReference type="PROSITE" id="PS51123">
    <property type="entry name" value="OMPA_2"/>
    <property type="match status" value="1"/>
</dbReference>
<dbReference type="OrthoDB" id="9792521at2"/>
<evidence type="ECO:0000256" key="4">
    <source>
        <dbReference type="PROSITE-ProRule" id="PRU00473"/>
    </source>
</evidence>
<dbReference type="PRINTS" id="PR01021">
    <property type="entry name" value="OMPADOMAIN"/>
</dbReference>
<dbReference type="AlphaFoldDB" id="A0A1E3WL13"/>
<comment type="caution">
    <text evidence="7">The sequence shown here is derived from an EMBL/GenBank/DDBJ whole genome shotgun (WGS) entry which is preliminary data.</text>
</comment>
<comment type="subcellular location">
    <subcellularLocation>
        <location evidence="1">Cell outer membrane</location>
    </subcellularLocation>
</comment>
<dbReference type="PANTHER" id="PTHR30329">
    <property type="entry name" value="STATOR ELEMENT OF FLAGELLAR MOTOR COMPLEX"/>
    <property type="match status" value="1"/>
</dbReference>
<dbReference type="InterPro" id="IPR006664">
    <property type="entry name" value="OMP_bac"/>
</dbReference>
<dbReference type="InterPro" id="IPR006665">
    <property type="entry name" value="OmpA-like"/>
</dbReference>
<dbReference type="EMBL" id="MDCJ01000002">
    <property type="protein sequence ID" value="ODS10448.1"/>
    <property type="molecule type" value="Genomic_DNA"/>
</dbReference>
<protein>
    <submittedName>
        <fullName evidence="7">Peptidoglycan-associated lipoprotein</fullName>
    </submittedName>
</protein>
<evidence type="ECO:0000313" key="7">
    <source>
        <dbReference type="EMBL" id="ODS10448.1"/>
    </source>
</evidence>
<proteinExistence type="predicted"/>
<dbReference type="PATRIC" id="fig|45658.8.peg.694"/>
<evidence type="ECO:0000256" key="5">
    <source>
        <dbReference type="SAM" id="SignalP"/>
    </source>
</evidence>
<reference evidence="7 8" key="1">
    <citation type="submission" date="2016-08" db="EMBL/GenBank/DDBJ databases">
        <title>Genome sequencing of Vibrio scophthalmi strain FP3289, an isolated from Paralichthys olivaceus.</title>
        <authorList>
            <person name="Han H.-J."/>
        </authorList>
    </citation>
    <scope>NUCLEOTIDE SEQUENCE [LARGE SCALE GENOMIC DNA]</scope>
    <source>
        <strain evidence="7 8">FP3289</strain>
    </source>
</reference>
<keyword evidence="7" id="KW-0449">Lipoprotein</keyword>
<keyword evidence="3" id="KW-0998">Cell outer membrane</keyword>
<evidence type="ECO:0000259" key="6">
    <source>
        <dbReference type="PROSITE" id="PS51123"/>
    </source>
</evidence>
<keyword evidence="2 4" id="KW-0472">Membrane</keyword>
<dbReference type="GO" id="GO:0009279">
    <property type="term" value="C:cell outer membrane"/>
    <property type="evidence" value="ECO:0007669"/>
    <property type="project" value="UniProtKB-SubCell"/>
</dbReference>
<organism evidence="7 8">
    <name type="scientific">Vibrio scophthalmi</name>
    <dbReference type="NCBI Taxonomy" id="45658"/>
    <lineage>
        <taxon>Bacteria</taxon>
        <taxon>Pseudomonadati</taxon>
        <taxon>Pseudomonadota</taxon>
        <taxon>Gammaproteobacteria</taxon>
        <taxon>Vibrionales</taxon>
        <taxon>Vibrionaceae</taxon>
        <taxon>Vibrio</taxon>
    </lineage>
</organism>
<dbReference type="Proteomes" id="UP000095131">
    <property type="component" value="Unassembled WGS sequence"/>
</dbReference>
<dbReference type="CDD" id="cd07185">
    <property type="entry name" value="OmpA_C-like"/>
    <property type="match status" value="1"/>
</dbReference>
<keyword evidence="5" id="KW-0732">Signal</keyword>
<dbReference type="SUPFAM" id="SSF103088">
    <property type="entry name" value="OmpA-like"/>
    <property type="match status" value="1"/>
</dbReference>
<dbReference type="InterPro" id="IPR050330">
    <property type="entry name" value="Bact_OuterMem_StrucFunc"/>
</dbReference>
<evidence type="ECO:0000256" key="1">
    <source>
        <dbReference type="ARBA" id="ARBA00004442"/>
    </source>
</evidence>
<accession>A0A1E3WL13</accession>
<evidence type="ECO:0000256" key="2">
    <source>
        <dbReference type="ARBA" id="ARBA00023136"/>
    </source>
</evidence>
<dbReference type="Gene3D" id="3.30.1330.60">
    <property type="entry name" value="OmpA-like domain"/>
    <property type="match status" value="1"/>
</dbReference>
<evidence type="ECO:0000256" key="3">
    <source>
        <dbReference type="ARBA" id="ARBA00023237"/>
    </source>
</evidence>
<feature type="chain" id="PRO_5009139558" evidence="5">
    <location>
        <begin position="23"/>
        <end position="212"/>
    </location>
</feature>
<dbReference type="PANTHER" id="PTHR30329:SF21">
    <property type="entry name" value="LIPOPROTEIN YIAD-RELATED"/>
    <property type="match status" value="1"/>
</dbReference>
<dbReference type="InterPro" id="IPR036737">
    <property type="entry name" value="OmpA-like_sf"/>
</dbReference>
<name>A0A1E3WL13_9VIBR</name>